<reference evidence="6" key="2">
    <citation type="submission" date="2024-10" db="UniProtKB">
        <authorList>
            <consortium name="EnsemblProtists"/>
        </authorList>
    </citation>
    <scope>IDENTIFICATION</scope>
</reference>
<feature type="compositionally biased region" description="Low complexity" evidence="5">
    <location>
        <begin position="513"/>
        <end position="527"/>
    </location>
</feature>
<dbReference type="GO" id="GO:0009570">
    <property type="term" value="C:chloroplast stroma"/>
    <property type="evidence" value="ECO:0007669"/>
    <property type="project" value="TreeGrafter"/>
</dbReference>
<feature type="region of interest" description="Disordered" evidence="5">
    <location>
        <begin position="601"/>
        <end position="638"/>
    </location>
</feature>
<dbReference type="STRING" id="2903.R1E894"/>
<dbReference type="GO" id="GO:0016121">
    <property type="term" value="P:carotene catabolic process"/>
    <property type="evidence" value="ECO:0007669"/>
    <property type="project" value="TreeGrafter"/>
</dbReference>
<evidence type="ECO:0000256" key="3">
    <source>
        <dbReference type="ARBA" id="ARBA00023004"/>
    </source>
</evidence>
<reference evidence="7" key="1">
    <citation type="journal article" date="2013" name="Nature">
        <title>Pan genome of the phytoplankton Emiliania underpins its global distribution.</title>
        <authorList>
            <person name="Read B.A."/>
            <person name="Kegel J."/>
            <person name="Klute M.J."/>
            <person name="Kuo A."/>
            <person name="Lefebvre S.C."/>
            <person name="Maumus F."/>
            <person name="Mayer C."/>
            <person name="Miller J."/>
            <person name="Monier A."/>
            <person name="Salamov A."/>
            <person name="Young J."/>
            <person name="Aguilar M."/>
            <person name="Claverie J.M."/>
            <person name="Frickenhaus S."/>
            <person name="Gonzalez K."/>
            <person name="Herman E.K."/>
            <person name="Lin Y.C."/>
            <person name="Napier J."/>
            <person name="Ogata H."/>
            <person name="Sarno A.F."/>
            <person name="Shmutz J."/>
            <person name="Schroeder D."/>
            <person name="de Vargas C."/>
            <person name="Verret F."/>
            <person name="von Dassow P."/>
            <person name="Valentin K."/>
            <person name="Van de Peer Y."/>
            <person name="Wheeler G."/>
            <person name="Dacks J.B."/>
            <person name="Delwiche C.F."/>
            <person name="Dyhrman S.T."/>
            <person name="Glockner G."/>
            <person name="John U."/>
            <person name="Richards T."/>
            <person name="Worden A.Z."/>
            <person name="Zhang X."/>
            <person name="Grigoriev I.V."/>
            <person name="Allen A.E."/>
            <person name="Bidle K."/>
            <person name="Borodovsky M."/>
            <person name="Bowler C."/>
            <person name="Brownlee C."/>
            <person name="Cock J.M."/>
            <person name="Elias M."/>
            <person name="Gladyshev V.N."/>
            <person name="Groth M."/>
            <person name="Guda C."/>
            <person name="Hadaegh A."/>
            <person name="Iglesias-Rodriguez M.D."/>
            <person name="Jenkins J."/>
            <person name="Jones B.M."/>
            <person name="Lawson T."/>
            <person name="Leese F."/>
            <person name="Lindquist E."/>
            <person name="Lobanov A."/>
            <person name="Lomsadze A."/>
            <person name="Malik S.B."/>
            <person name="Marsh M.E."/>
            <person name="Mackinder L."/>
            <person name="Mock T."/>
            <person name="Mueller-Roeber B."/>
            <person name="Pagarete A."/>
            <person name="Parker M."/>
            <person name="Probert I."/>
            <person name="Quesneville H."/>
            <person name="Raines C."/>
            <person name="Rensing S.A."/>
            <person name="Riano-Pachon D.M."/>
            <person name="Richier S."/>
            <person name="Rokitta S."/>
            <person name="Shiraiwa Y."/>
            <person name="Soanes D.M."/>
            <person name="van der Giezen M."/>
            <person name="Wahlund T.M."/>
            <person name="Williams B."/>
            <person name="Wilson W."/>
            <person name="Wolfe G."/>
            <person name="Wurch L.L."/>
        </authorList>
    </citation>
    <scope>NUCLEOTIDE SEQUENCE</scope>
</reference>
<dbReference type="Pfam" id="PF03055">
    <property type="entry name" value="RPE65"/>
    <property type="match status" value="3"/>
</dbReference>
<evidence type="ECO:0000256" key="2">
    <source>
        <dbReference type="ARBA" id="ARBA00022723"/>
    </source>
</evidence>
<evidence type="ECO:0000256" key="5">
    <source>
        <dbReference type="SAM" id="MobiDB-lite"/>
    </source>
</evidence>
<protein>
    <recommendedName>
        <fullName evidence="8">Carotenoid oxygenase</fullName>
    </recommendedName>
</protein>
<keyword evidence="7" id="KW-1185">Reference proteome</keyword>
<feature type="binding site" evidence="4">
    <location>
        <position position="264"/>
    </location>
    <ligand>
        <name>Fe cation</name>
        <dbReference type="ChEBI" id="CHEBI:24875"/>
        <note>catalytic</note>
    </ligand>
</feature>
<dbReference type="GeneID" id="17268482"/>
<sequence>MVLSVDTALLAHAAQSATPLSHILMLTSALPFPLHWGLKRLHTEGLPFRMQPPPRSRIARIIGDETAAAPAEPTQCPVKKIAKQLDTLDRQLAQLQDAEAFNAENPYLNGLFAPVDSTMPPTPLELVEGALPPDMPAGCFMRNGPNPVPDNGYDKRMHWFDGHGMIHSHERELGQTYFMTLGELAGVPGILKALLVATSKMELAGMDMLRGSVANTAIMTWGKRHFALAETGLPFEFSLTGEGEVVSHGFENFDGQLDFPFTAHPKVHAPSGDLIFHGYSFGATARKWWGRMRQAPNGKFELMRKVELDPQYASGLMHDLAVTDHYALLFDMSITVGLNAVFSGTFGHFDDSRPVVHPLNAWEEDGGDTIVLWSPVCTSFDGSANPENEAYMAEVVLDLRTGTATTRMVDKTRNTEFCRLHPDYVGRPARYGFSGEMDGGDARFGGIIKWELARGGGGLQKAARFGPGRWGGEPIVVPKVRPASGGGGSRAVDGVVRRATAPAASSLSESTSGAMTGDGEAGAAADTTPAGAKAADASDAAYLITFVHDERDGDSFVSLIDGETMQQAALFRVPSRVPLGLHGHWEAARHADELLAEVEAEKRAKGKKGKKKKKKGGRSGGAGPSQEAPAEAAAAKPAPLDREGLLKLLAELHEDRIRFGITPETSVEGLAEAARVREAA</sequence>
<feature type="region of interest" description="Disordered" evidence="5">
    <location>
        <begin position="502"/>
        <end position="527"/>
    </location>
</feature>
<dbReference type="PANTHER" id="PTHR10543">
    <property type="entry name" value="BETA-CAROTENE DIOXYGENASE"/>
    <property type="match status" value="1"/>
</dbReference>
<evidence type="ECO:0000256" key="4">
    <source>
        <dbReference type="PIRSR" id="PIRSR604294-1"/>
    </source>
</evidence>
<proteinExistence type="inferred from homology"/>
<dbReference type="GO" id="GO:0046872">
    <property type="term" value="F:metal ion binding"/>
    <property type="evidence" value="ECO:0007669"/>
    <property type="project" value="UniProtKB-KW"/>
</dbReference>
<dbReference type="EnsemblProtists" id="EOD22935">
    <property type="protein sequence ID" value="EOD22935"/>
    <property type="gene ID" value="EMIHUDRAFT_195386"/>
</dbReference>
<accession>A0A0D3JHF0</accession>
<evidence type="ECO:0008006" key="8">
    <source>
        <dbReference type="Google" id="ProtNLM"/>
    </source>
</evidence>
<feature type="compositionally biased region" description="Low complexity" evidence="5">
    <location>
        <begin position="624"/>
        <end position="638"/>
    </location>
</feature>
<dbReference type="KEGG" id="ehx:EMIHUDRAFT_195386"/>
<dbReference type="PANTHER" id="PTHR10543:SF142">
    <property type="entry name" value="OS06G0162550 PROTEIN"/>
    <property type="match status" value="1"/>
</dbReference>
<comment type="cofactor">
    <cofactor evidence="4">
        <name>Fe(2+)</name>
        <dbReference type="ChEBI" id="CHEBI:29033"/>
    </cofactor>
    <text evidence="4">Binds 1 Fe(2+) ion per subunit.</text>
</comment>
<keyword evidence="2 4" id="KW-0479">Metal-binding</keyword>
<dbReference type="AlphaFoldDB" id="A0A0D3JHF0"/>
<feature type="compositionally biased region" description="Basic residues" evidence="5">
    <location>
        <begin position="604"/>
        <end position="617"/>
    </location>
</feature>
<keyword evidence="3 4" id="KW-0408">Iron</keyword>
<dbReference type="Proteomes" id="UP000013827">
    <property type="component" value="Unassembled WGS sequence"/>
</dbReference>
<dbReference type="HOGENOM" id="CLU_404633_0_0_1"/>
<feature type="binding site" evidence="4">
    <location>
        <position position="318"/>
    </location>
    <ligand>
        <name>Fe cation</name>
        <dbReference type="ChEBI" id="CHEBI:24875"/>
        <note>catalytic</note>
    </ligand>
</feature>
<dbReference type="InterPro" id="IPR004294">
    <property type="entry name" value="Carotenoid_Oase"/>
</dbReference>
<dbReference type="PaxDb" id="2903-EOD22935"/>
<feature type="binding site" evidence="4">
    <location>
        <position position="357"/>
    </location>
    <ligand>
        <name>Fe cation</name>
        <dbReference type="ChEBI" id="CHEBI:24875"/>
        <note>catalytic</note>
    </ligand>
</feature>
<feature type="compositionally biased region" description="Polar residues" evidence="5">
    <location>
        <begin position="503"/>
        <end position="512"/>
    </location>
</feature>
<name>A0A0D3JHF0_EMIH1</name>
<dbReference type="RefSeq" id="XP_005775364.1">
    <property type="nucleotide sequence ID" value="XM_005775307.1"/>
</dbReference>
<evidence type="ECO:0000313" key="6">
    <source>
        <dbReference type="EnsemblProtists" id="EOD22935"/>
    </source>
</evidence>
<evidence type="ECO:0000256" key="1">
    <source>
        <dbReference type="ARBA" id="ARBA00006787"/>
    </source>
</evidence>
<evidence type="ECO:0000313" key="7">
    <source>
        <dbReference type="Proteomes" id="UP000013827"/>
    </source>
</evidence>
<comment type="similarity">
    <text evidence="1">Belongs to the carotenoid oxygenase family.</text>
</comment>
<organism evidence="6 7">
    <name type="scientific">Emiliania huxleyi (strain CCMP1516)</name>
    <dbReference type="NCBI Taxonomy" id="280463"/>
    <lineage>
        <taxon>Eukaryota</taxon>
        <taxon>Haptista</taxon>
        <taxon>Haptophyta</taxon>
        <taxon>Prymnesiophyceae</taxon>
        <taxon>Isochrysidales</taxon>
        <taxon>Noelaerhabdaceae</taxon>
        <taxon>Emiliania</taxon>
    </lineage>
</organism>
<dbReference type="eggNOG" id="KOG1285">
    <property type="taxonomic scope" value="Eukaryota"/>
</dbReference>
<dbReference type="GO" id="GO:0010436">
    <property type="term" value="F:carotenoid dioxygenase activity"/>
    <property type="evidence" value="ECO:0007669"/>
    <property type="project" value="TreeGrafter"/>
</dbReference>